<evidence type="ECO:0000256" key="4">
    <source>
        <dbReference type="ARBA" id="ARBA00022723"/>
    </source>
</evidence>
<comment type="caution">
    <text evidence="15">The sequence shown here is derived from an EMBL/GenBank/DDBJ whole genome shotgun (WGS) entry which is preliminary data.</text>
</comment>
<dbReference type="GO" id="GO:0005975">
    <property type="term" value="P:carbohydrate metabolic process"/>
    <property type="evidence" value="ECO:0007669"/>
    <property type="project" value="InterPro"/>
</dbReference>
<keyword evidence="13" id="KW-0326">Glycosidase</keyword>
<dbReference type="PANTHER" id="PTHR11742:SF55">
    <property type="entry name" value="ENDOPLASMIC RETICULUM MANNOSYL-OLIGOSACCHARIDE 1,2-ALPHA-MANNOSIDASE"/>
    <property type="match status" value="1"/>
</dbReference>
<evidence type="ECO:0000313" key="16">
    <source>
        <dbReference type="Proteomes" id="UP000286097"/>
    </source>
</evidence>
<accession>A0A3R7XT35</accession>
<feature type="active site" evidence="10">
    <location>
        <position position="267"/>
    </location>
</feature>
<dbReference type="GO" id="GO:0005783">
    <property type="term" value="C:endoplasmic reticulum"/>
    <property type="evidence" value="ECO:0007669"/>
    <property type="project" value="TreeGrafter"/>
</dbReference>
<evidence type="ECO:0000256" key="2">
    <source>
        <dbReference type="ARBA" id="ARBA00004922"/>
    </source>
</evidence>
<feature type="disulfide bond" evidence="12">
    <location>
        <begin position="331"/>
        <end position="360"/>
    </location>
</feature>
<dbReference type="InterPro" id="IPR050749">
    <property type="entry name" value="Glycosyl_Hydrolase_47"/>
</dbReference>
<dbReference type="InterPro" id="IPR036026">
    <property type="entry name" value="Seven-hairpin_glycosidases"/>
</dbReference>
<keyword evidence="7 12" id="KW-1015">Disulfide bond</keyword>
<evidence type="ECO:0000313" key="15">
    <source>
        <dbReference type="EMBL" id="RQM12948.1"/>
    </source>
</evidence>
<comment type="pathway">
    <text evidence="2">Protein modification; protein glycosylation.</text>
</comment>
<organism evidence="15 16">
    <name type="scientific">Peronospora effusa</name>
    <dbReference type="NCBI Taxonomy" id="542832"/>
    <lineage>
        <taxon>Eukaryota</taxon>
        <taxon>Sar</taxon>
        <taxon>Stramenopiles</taxon>
        <taxon>Oomycota</taxon>
        <taxon>Peronosporomycetes</taxon>
        <taxon>Peronosporales</taxon>
        <taxon>Peronosporaceae</taxon>
        <taxon>Peronospora</taxon>
    </lineage>
</organism>
<evidence type="ECO:0000256" key="1">
    <source>
        <dbReference type="ARBA" id="ARBA00001913"/>
    </source>
</evidence>
<keyword evidence="4 11" id="KW-0479">Metal-binding</keyword>
<comment type="cofactor">
    <cofactor evidence="1 11">
        <name>Ca(2+)</name>
        <dbReference type="ChEBI" id="CHEBI:29108"/>
    </cofactor>
</comment>
<gene>
    <name evidence="15" type="ORF">DD237_006507</name>
</gene>
<dbReference type="SUPFAM" id="SSF48225">
    <property type="entry name" value="Seven-hairpin glycosidases"/>
    <property type="match status" value="1"/>
</dbReference>
<evidence type="ECO:0000256" key="9">
    <source>
        <dbReference type="ARBA" id="ARBA00048605"/>
    </source>
</evidence>
<dbReference type="EC" id="3.2.1.-" evidence="13"/>
<evidence type="ECO:0000256" key="13">
    <source>
        <dbReference type="RuleBase" id="RU361193"/>
    </source>
</evidence>
<dbReference type="VEuPathDB" id="FungiDB:DD237_006507"/>
<feature type="binding site" evidence="11">
    <location>
        <position position="491"/>
    </location>
    <ligand>
        <name>Ca(2+)</name>
        <dbReference type="ChEBI" id="CHEBI:29108"/>
    </ligand>
</feature>
<evidence type="ECO:0000256" key="8">
    <source>
        <dbReference type="ARBA" id="ARBA00047669"/>
    </source>
</evidence>
<reference evidence="15 16" key="1">
    <citation type="submission" date="2018-06" db="EMBL/GenBank/DDBJ databases">
        <title>Comparative genomics of downy mildews reveals potential adaptations to biotrophy.</title>
        <authorList>
            <person name="Fletcher K."/>
            <person name="Klosterman S.J."/>
            <person name="Derevnina L."/>
            <person name="Martin F."/>
            <person name="Koike S."/>
            <person name="Reyes Chin-Wo S."/>
            <person name="Mou B."/>
            <person name="Michelmore R."/>
        </authorList>
    </citation>
    <scope>NUCLEOTIDE SEQUENCE [LARGE SCALE GENOMIC DNA]</scope>
    <source>
        <strain evidence="15 16">R13</strain>
    </source>
</reference>
<name>A0A3R7XT35_9STRA</name>
<feature type="active site" description="Proton donor" evidence="10">
    <location>
        <position position="374"/>
    </location>
</feature>
<evidence type="ECO:0000256" key="3">
    <source>
        <dbReference type="ARBA" id="ARBA00007658"/>
    </source>
</evidence>
<comment type="catalytic activity">
    <reaction evidence="8">
        <text>N(4)-(alpha-D-Man-(1-&gt;2)-alpha-D-Man-(1-&gt;2)-alpha-D-Man-(1-&gt;3)-[alpha-D-Man-(1-&gt;3)-[alpha-D-Man-(1-&gt;2)-alpha-D-Man-(1-&gt;6)]-alpha-D-Man-(1-&gt;6)]-beta-D-Man-(1-&gt;4)-beta-D-GlcNAc-(1-&gt;4)-beta-D-GlcNAc)-L-asparaginyl-[protein] (N-glucan mannose isomer 8A1,2,3B1,3) + 3 H2O = N(4)-(alpha-D-Man-(1-&gt;3)-[alpha-D-Man-(1-&gt;3)-[alpha-D-Man-(1-&gt;6)]-alpha-D-Man-(1-&gt;6)]-beta-D-Man-(1-&gt;4)-beta-D-GlcNAc-(1-&gt;4)-beta-D-GlcNAc)-L-asparaginyl-[protein] (N-glucan mannose isomer 5A1,2) + 3 beta-D-mannose</text>
        <dbReference type="Rhea" id="RHEA:56028"/>
        <dbReference type="Rhea" id="RHEA-COMP:14358"/>
        <dbReference type="Rhea" id="RHEA-COMP:14367"/>
        <dbReference type="ChEBI" id="CHEBI:15377"/>
        <dbReference type="ChEBI" id="CHEBI:28563"/>
        <dbReference type="ChEBI" id="CHEBI:59087"/>
        <dbReference type="ChEBI" id="CHEBI:60628"/>
        <dbReference type="EC" id="3.2.1.113"/>
    </reaction>
</comment>
<feature type="region of interest" description="Disordered" evidence="14">
    <location>
        <begin position="1"/>
        <end position="26"/>
    </location>
</feature>
<protein>
    <recommendedName>
        <fullName evidence="13">alpha-1,2-Mannosidase</fullName>
        <ecNumber evidence="13">3.2.1.-</ecNumber>
    </recommendedName>
</protein>
<comment type="catalytic activity">
    <reaction evidence="9">
        <text>N(4)-(alpha-D-Man-(1-&gt;2)-alpha-D-Man-(1-&gt;2)-alpha-D-Man-(1-&gt;3)-[alpha-D-Man-(1-&gt;2)-alpha-D-Man-(1-&gt;3)-[alpha-D-Man-(1-&gt;2)-alpha-D-Man-(1-&gt;6)]-alpha-D-Man-(1-&gt;6)]-beta-D-Man-(1-&gt;4)-beta-D-GlcNAc-(1-&gt;4)-beta-D-GlcNAc)-L-asparaginyl-[protein] (N-glucan mannose isomer 9A1,2,3B1,2,3) + 4 H2O = N(4)-(alpha-D-Man-(1-&gt;3)-[alpha-D-Man-(1-&gt;3)-[alpha-D-Man-(1-&gt;6)]-alpha-D-Man-(1-&gt;6)]-beta-D-Man-(1-&gt;4)-beta-D-GlcNAc-(1-&gt;4)-beta-D-GlcNAc)-L-asparaginyl-[protein] (N-glucan mannose isomer 5A1,2) + 4 beta-D-mannose</text>
        <dbReference type="Rhea" id="RHEA:56008"/>
        <dbReference type="Rhea" id="RHEA-COMP:14356"/>
        <dbReference type="Rhea" id="RHEA-COMP:14367"/>
        <dbReference type="ChEBI" id="CHEBI:15377"/>
        <dbReference type="ChEBI" id="CHEBI:28563"/>
        <dbReference type="ChEBI" id="CHEBI:59087"/>
        <dbReference type="ChEBI" id="CHEBI:139493"/>
        <dbReference type="EC" id="3.2.1.113"/>
    </reaction>
</comment>
<dbReference type="GO" id="GO:0004571">
    <property type="term" value="F:mannosyl-oligosaccharide 1,2-alpha-mannosidase activity"/>
    <property type="evidence" value="ECO:0007669"/>
    <property type="project" value="UniProtKB-EC"/>
</dbReference>
<dbReference type="PANTHER" id="PTHR11742">
    <property type="entry name" value="MANNOSYL-OLIGOSACCHARIDE ALPHA-1,2-MANNOSIDASE-RELATED"/>
    <property type="match status" value="1"/>
</dbReference>
<evidence type="ECO:0000256" key="10">
    <source>
        <dbReference type="PIRSR" id="PIRSR601382-1"/>
    </source>
</evidence>
<dbReference type="GO" id="GO:0005509">
    <property type="term" value="F:calcium ion binding"/>
    <property type="evidence" value="ECO:0007669"/>
    <property type="project" value="InterPro"/>
</dbReference>
<proteinExistence type="inferred from homology"/>
<dbReference type="PRINTS" id="PR00747">
    <property type="entry name" value="GLYHDRLASE47"/>
</dbReference>
<dbReference type="EMBL" id="QKXF01000297">
    <property type="protein sequence ID" value="RQM12948.1"/>
    <property type="molecule type" value="Genomic_DNA"/>
</dbReference>
<dbReference type="InterPro" id="IPR001382">
    <property type="entry name" value="Glyco_hydro_47"/>
</dbReference>
<evidence type="ECO:0000256" key="7">
    <source>
        <dbReference type="ARBA" id="ARBA00023157"/>
    </source>
</evidence>
<comment type="similarity">
    <text evidence="3 13">Belongs to the glycosyl hydrolase 47 family.</text>
</comment>
<dbReference type="Pfam" id="PF01532">
    <property type="entry name" value="Glyco_hydro_47"/>
    <property type="match status" value="1"/>
</dbReference>
<evidence type="ECO:0000256" key="11">
    <source>
        <dbReference type="PIRSR" id="PIRSR601382-2"/>
    </source>
</evidence>
<keyword evidence="5 13" id="KW-0378">Hydrolase</keyword>
<evidence type="ECO:0000256" key="12">
    <source>
        <dbReference type="PIRSR" id="PIRSR601382-3"/>
    </source>
</evidence>
<evidence type="ECO:0000256" key="5">
    <source>
        <dbReference type="ARBA" id="ARBA00022801"/>
    </source>
</evidence>
<evidence type="ECO:0000256" key="6">
    <source>
        <dbReference type="ARBA" id="ARBA00022837"/>
    </source>
</evidence>
<feature type="active site" description="Proton donor" evidence="10">
    <location>
        <position position="121"/>
    </location>
</feature>
<dbReference type="Proteomes" id="UP000286097">
    <property type="component" value="Unassembled WGS sequence"/>
</dbReference>
<sequence>MNKLRANDLTIHEKKEEEEEEEQRRGLYDPSFHTEDQKKVVDMIQWAWKGYTTYAYGYDSLNVQTYEGTGIPDRNMALTLVDSLDTLYLVGMFQEFDRASEWVANNMEQRIFLSGFISLFETTIRVMGGLLSAYYMSGHVHFLMIAKTLGLALSPAFDVYVHGIPAKDFDTATKLARNIPSLAEVGSLQLEFKYLARATGYTMLEEQVDRISDLTSLDFYPYVKLFSYTQLAKQVDEKYTNGLLPVQLSMHDGKVITSKITLGANGDSYYEYLLKQWLLSGKKDDKFRTRYITAVDGIMNKLLGKSTPNGLIFVGELVHGKLEPKMDHLVCFVPGMLALGYMNGMPEEHLTLAKQLMETCYQMYAQMEAKLAPEIVYFNMNESVEEDLLVSPNDAFNLLRPETVESLMILYRATKDETYREYGREIMKAFEKNCRLERGGYASIGNVAKGPIKIGFTKEMESFFIAETLKYLFLLFSNDSVLALDDIVFNTEAHPLPINKADI</sequence>
<dbReference type="InterPro" id="IPR012341">
    <property type="entry name" value="6hp_glycosidase-like_sf"/>
</dbReference>
<dbReference type="FunFam" id="1.50.10.10:FF:000049">
    <property type="entry name" value="alpha-1,2-Mannosidase"/>
    <property type="match status" value="1"/>
</dbReference>
<dbReference type="Gene3D" id="1.50.10.10">
    <property type="match status" value="1"/>
</dbReference>
<keyword evidence="6 11" id="KW-0106">Calcium</keyword>
<feature type="active site" evidence="10">
    <location>
        <position position="402"/>
    </location>
</feature>
<dbReference type="GO" id="GO:0016020">
    <property type="term" value="C:membrane"/>
    <property type="evidence" value="ECO:0007669"/>
    <property type="project" value="InterPro"/>
</dbReference>
<dbReference type="AlphaFoldDB" id="A0A3R7XT35"/>
<evidence type="ECO:0000256" key="14">
    <source>
        <dbReference type="SAM" id="MobiDB-lite"/>
    </source>
</evidence>